<organism evidence="1 2">
    <name type="scientific">Nocardia africana</name>
    <dbReference type="NCBI Taxonomy" id="134964"/>
    <lineage>
        <taxon>Bacteria</taxon>
        <taxon>Bacillati</taxon>
        <taxon>Actinomycetota</taxon>
        <taxon>Actinomycetes</taxon>
        <taxon>Mycobacteriales</taxon>
        <taxon>Nocardiaceae</taxon>
        <taxon>Nocardia</taxon>
    </lineage>
</organism>
<reference evidence="1 2" key="1">
    <citation type="submission" date="2018-06" db="EMBL/GenBank/DDBJ databases">
        <authorList>
            <consortium name="Pathogen Informatics"/>
            <person name="Doyle S."/>
        </authorList>
    </citation>
    <scope>NUCLEOTIDE SEQUENCE [LARGE SCALE GENOMIC DNA]</scope>
    <source>
        <strain evidence="1 2">NCTC13184</strain>
    </source>
</reference>
<proteinExistence type="predicted"/>
<name>A0A378WLJ6_9NOCA</name>
<dbReference type="Gene3D" id="3.40.190.10">
    <property type="entry name" value="Periplasmic binding protein-like II"/>
    <property type="match status" value="1"/>
</dbReference>
<gene>
    <name evidence="1" type="ORF">NCTC13184_00657</name>
</gene>
<dbReference type="AlphaFoldDB" id="A0A378WLJ6"/>
<dbReference type="Proteomes" id="UP000255082">
    <property type="component" value="Unassembled WGS sequence"/>
</dbReference>
<protein>
    <submittedName>
        <fullName evidence="1">Uncharacterized protein</fullName>
    </submittedName>
</protein>
<evidence type="ECO:0000313" key="1">
    <source>
        <dbReference type="EMBL" id="SUA41321.1"/>
    </source>
</evidence>
<sequence length="81" mass="9003">MSHPVHSPTTGSDSLAQDTSTLKYWLSVGVPARYGKLSDEDFTRWQSWLEDTGAIDHKLDPSKLYTNKFNSLLQSSDASGK</sequence>
<accession>A0A378WLJ6</accession>
<dbReference type="EMBL" id="UGRU01000001">
    <property type="protein sequence ID" value="SUA41321.1"/>
    <property type="molecule type" value="Genomic_DNA"/>
</dbReference>
<evidence type="ECO:0000313" key="2">
    <source>
        <dbReference type="Proteomes" id="UP000255082"/>
    </source>
</evidence>